<reference evidence="7" key="1">
    <citation type="submission" date="2022-11" db="EMBL/GenBank/DDBJ databases">
        <title>Minimal conservation of predation-associated metabolite biosynthetic gene clusters underscores biosynthetic potential of Myxococcota including descriptions for ten novel species: Archangium lansinium sp. nov., Myxococcus landrumus sp. nov., Nannocystis bai.</title>
        <authorList>
            <person name="Ahearne A."/>
            <person name="Stevens C."/>
            <person name="Phillips K."/>
        </authorList>
    </citation>
    <scope>NUCLEOTIDE SEQUENCE</scope>
    <source>
        <strain evidence="7">Na p29</strain>
    </source>
</reference>
<protein>
    <submittedName>
        <fullName evidence="7">Aromatic ring-hydroxylating dioxygenase subunit alpha</fullName>
    </submittedName>
</protein>
<feature type="domain" description="Rieske" evidence="6">
    <location>
        <begin position="9"/>
        <end position="112"/>
    </location>
</feature>
<evidence type="ECO:0000313" key="7">
    <source>
        <dbReference type="EMBL" id="MCY1010133.1"/>
    </source>
</evidence>
<sequence length="319" mass="36319">MFRGFANVWTIVGLGRDLKRRTPLPLQVAGERVVLFRDGEGRACALVDRCPHRGVRLSLGKVEGGCLECPFHGWRFAGDGSNQLVPWNPDAKRERLGATPLPVRERGGLLWLYTAPGLAAPSEPDVPDVLQRDDLSLSSFTMPFAVHWTRVMENSLDWPHLPFVHRRTLRDALPYRPDSRLDIAWEDRSWGGRTSTTIDGVPQPITLDYRFPNTMHLHLPAGRRIFELLLTVLPVDDTTTHMIMVTVRDFLRSRLFDFYFGRGSRKIGGEDRAVIETSLPGEVPPASEERSVRTDEPTLRFRKLYRDRLMNSSAEEPDR</sequence>
<dbReference type="InterPro" id="IPR050584">
    <property type="entry name" value="Cholesterol_7-desaturase"/>
</dbReference>
<dbReference type="PANTHER" id="PTHR21266">
    <property type="entry name" value="IRON-SULFUR DOMAIN CONTAINING PROTEIN"/>
    <property type="match status" value="1"/>
</dbReference>
<dbReference type="PANTHER" id="PTHR21266:SF59">
    <property type="entry name" value="BLR4922 PROTEIN"/>
    <property type="match status" value="1"/>
</dbReference>
<keyword evidence="1" id="KW-0001">2Fe-2S</keyword>
<keyword evidence="5" id="KW-0411">Iron-sulfur</keyword>
<dbReference type="SUPFAM" id="SSF55961">
    <property type="entry name" value="Bet v1-like"/>
    <property type="match status" value="1"/>
</dbReference>
<keyword evidence="8" id="KW-1185">Reference proteome</keyword>
<dbReference type="Gene3D" id="2.102.10.10">
    <property type="entry name" value="Rieske [2Fe-2S] iron-sulphur domain"/>
    <property type="match status" value="1"/>
</dbReference>
<name>A0A9X3ETV7_9BACT</name>
<accession>A0A9X3ETV7</accession>
<dbReference type="GO" id="GO:0051537">
    <property type="term" value="F:2 iron, 2 sulfur cluster binding"/>
    <property type="evidence" value="ECO:0007669"/>
    <property type="project" value="UniProtKB-KW"/>
</dbReference>
<evidence type="ECO:0000256" key="4">
    <source>
        <dbReference type="ARBA" id="ARBA00023004"/>
    </source>
</evidence>
<dbReference type="InterPro" id="IPR017941">
    <property type="entry name" value="Rieske_2Fe-2S"/>
</dbReference>
<dbReference type="Gene3D" id="3.90.380.10">
    <property type="entry name" value="Naphthalene 1,2-dioxygenase Alpha Subunit, Chain A, domain 1"/>
    <property type="match status" value="1"/>
</dbReference>
<evidence type="ECO:0000256" key="5">
    <source>
        <dbReference type="ARBA" id="ARBA00023014"/>
    </source>
</evidence>
<dbReference type="InterPro" id="IPR036922">
    <property type="entry name" value="Rieske_2Fe-2S_sf"/>
</dbReference>
<keyword evidence="7" id="KW-0223">Dioxygenase</keyword>
<dbReference type="GO" id="GO:0051213">
    <property type="term" value="F:dioxygenase activity"/>
    <property type="evidence" value="ECO:0007669"/>
    <property type="project" value="UniProtKB-KW"/>
</dbReference>
<dbReference type="Proteomes" id="UP001150924">
    <property type="component" value="Unassembled WGS sequence"/>
</dbReference>
<evidence type="ECO:0000313" key="8">
    <source>
        <dbReference type="Proteomes" id="UP001150924"/>
    </source>
</evidence>
<evidence type="ECO:0000256" key="3">
    <source>
        <dbReference type="ARBA" id="ARBA00023002"/>
    </source>
</evidence>
<evidence type="ECO:0000256" key="1">
    <source>
        <dbReference type="ARBA" id="ARBA00022714"/>
    </source>
</evidence>
<dbReference type="EMBL" id="JAPNKE010000002">
    <property type="protein sequence ID" value="MCY1010133.1"/>
    <property type="molecule type" value="Genomic_DNA"/>
</dbReference>
<organism evidence="7 8">
    <name type="scientific">Nannocystis pusilla</name>
    <dbReference type="NCBI Taxonomy" id="889268"/>
    <lineage>
        <taxon>Bacteria</taxon>
        <taxon>Pseudomonadati</taxon>
        <taxon>Myxococcota</taxon>
        <taxon>Polyangia</taxon>
        <taxon>Nannocystales</taxon>
        <taxon>Nannocystaceae</taxon>
        <taxon>Nannocystis</taxon>
    </lineage>
</organism>
<keyword evidence="4" id="KW-0408">Iron</keyword>
<dbReference type="Pfam" id="PF00355">
    <property type="entry name" value="Rieske"/>
    <property type="match status" value="1"/>
</dbReference>
<dbReference type="PROSITE" id="PS00570">
    <property type="entry name" value="RING_HYDROXYL_ALPHA"/>
    <property type="match status" value="1"/>
</dbReference>
<comment type="caution">
    <text evidence="7">The sequence shown here is derived from an EMBL/GenBank/DDBJ whole genome shotgun (WGS) entry which is preliminary data.</text>
</comment>
<gene>
    <name evidence="7" type="ORF">OV079_32120</name>
</gene>
<dbReference type="RefSeq" id="WP_267772960.1">
    <property type="nucleotide sequence ID" value="NZ_JAPNKE010000002.1"/>
</dbReference>
<dbReference type="InterPro" id="IPR015881">
    <property type="entry name" value="ARHD_Rieske_2Fe_2S"/>
</dbReference>
<dbReference type="CDD" id="cd03469">
    <property type="entry name" value="Rieske_RO_Alpha_N"/>
    <property type="match status" value="1"/>
</dbReference>
<dbReference type="GO" id="GO:0005506">
    <property type="term" value="F:iron ion binding"/>
    <property type="evidence" value="ECO:0007669"/>
    <property type="project" value="InterPro"/>
</dbReference>
<dbReference type="PROSITE" id="PS51296">
    <property type="entry name" value="RIESKE"/>
    <property type="match status" value="1"/>
</dbReference>
<proteinExistence type="predicted"/>
<dbReference type="SUPFAM" id="SSF50022">
    <property type="entry name" value="ISP domain"/>
    <property type="match status" value="1"/>
</dbReference>
<dbReference type="AlphaFoldDB" id="A0A9X3ETV7"/>
<keyword evidence="3" id="KW-0560">Oxidoreductase</keyword>
<evidence type="ECO:0000259" key="6">
    <source>
        <dbReference type="PROSITE" id="PS51296"/>
    </source>
</evidence>
<keyword evidence="2" id="KW-0479">Metal-binding</keyword>
<dbReference type="Pfam" id="PF19112">
    <property type="entry name" value="VanA_C"/>
    <property type="match status" value="1"/>
</dbReference>
<dbReference type="InterPro" id="IPR044043">
    <property type="entry name" value="VanA_C_cat"/>
</dbReference>
<evidence type="ECO:0000256" key="2">
    <source>
        <dbReference type="ARBA" id="ARBA00022723"/>
    </source>
</evidence>